<feature type="domain" description="PhoU" evidence="2">
    <location>
        <begin position="19"/>
        <end position="103"/>
    </location>
</feature>
<sequence length="223" mass="25318">MNEYFHLELGSYKDQVNWYGRFALGMLKNSLMAFETIDREIAADVVRQKEYIASQYDLLNERGVLLIALNQPMATDLRIIACSLDMITSSERVGRYGKDIGELIAQFTDREHVTPIAKEITEMGDVTNSMLEIVYNCFATGEIEPLGSLSTMEKSVDEMYTVIYDDCVTAMGQYVSVVPQCSAYHMINRYLERCADHACRMGEKVYYMQTGKRTSIDGISRIG</sequence>
<dbReference type="PANTHER" id="PTHR42930">
    <property type="entry name" value="PHOSPHATE-SPECIFIC TRANSPORT SYSTEM ACCESSORY PROTEIN PHOU"/>
    <property type="match status" value="1"/>
</dbReference>
<dbReference type="InterPro" id="IPR028366">
    <property type="entry name" value="PhoU"/>
</dbReference>
<evidence type="ECO:0000256" key="1">
    <source>
        <dbReference type="PIRNR" id="PIRNR003107"/>
    </source>
</evidence>
<dbReference type="EMBL" id="JAPTGB010000016">
    <property type="protein sequence ID" value="MCZ0861143.1"/>
    <property type="molecule type" value="Genomic_DNA"/>
</dbReference>
<comment type="function">
    <text evidence="1">Plays a role in the regulation of phosphate uptake.</text>
</comment>
<comment type="subcellular location">
    <subcellularLocation>
        <location evidence="1">Cytoplasm</location>
    </subcellularLocation>
</comment>
<organism evidence="3 4">
    <name type="scientific">Methanocorpusculum petauri</name>
    <dbReference type="NCBI Taxonomy" id="3002863"/>
    <lineage>
        <taxon>Archaea</taxon>
        <taxon>Methanobacteriati</taxon>
        <taxon>Methanobacteriota</taxon>
        <taxon>Stenosarchaea group</taxon>
        <taxon>Methanomicrobia</taxon>
        <taxon>Methanomicrobiales</taxon>
        <taxon>Methanocorpusculaceae</taxon>
        <taxon>Methanocorpusculum</taxon>
    </lineage>
</organism>
<comment type="caution">
    <text evidence="3">The sequence shown here is derived from an EMBL/GenBank/DDBJ whole genome shotgun (WGS) entry which is preliminary data.</text>
</comment>
<evidence type="ECO:0000313" key="4">
    <source>
        <dbReference type="Proteomes" id="UP001141422"/>
    </source>
</evidence>
<evidence type="ECO:0000259" key="2">
    <source>
        <dbReference type="Pfam" id="PF01895"/>
    </source>
</evidence>
<comment type="similarity">
    <text evidence="1">Belongs to the PhoU family.</text>
</comment>
<name>A0ABT4IHB4_9EURY</name>
<dbReference type="PANTHER" id="PTHR42930:SF3">
    <property type="entry name" value="PHOSPHATE-SPECIFIC TRANSPORT SYSTEM ACCESSORY PROTEIN PHOU"/>
    <property type="match status" value="1"/>
</dbReference>
<comment type="subunit">
    <text evidence="1">Homodimer.</text>
</comment>
<dbReference type="InterPro" id="IPR026022">
    <property type="entry name" value="PhoU_dom"/>
</dbReference>
<dbReference type="Proteomes" id="UP001141422">
    <property type="component" value="Unassembled WGS sequence"/>
</dbReference>
<dbReference type="RefSeq" id="WP_268925335.1">
    <property type="nucleotide sequence ID" value="NZ_JAPTGB010000016.1"/>
</dbReference>
<dbReference type="PIRSF" id="PIRSF003107">
    <property type="entry name" value="PhoU"/>
    <property type="match status" value="1"/>
</dbReference>
<keyword evidence="1" id="KW-0963">Cytoplasm</keyword>
<dbReference type="Pfam" id="PF01895">
    <property type="entry name" value="PhoU"/>
    <property type="match status" value="2"/>
</dbReference>
<protein>
    <recommendedName>
        <fullName evidence="1">Phosphate-specific transport system accessory protein PhoU</fullName>
    </recommendedName>
</protein>
<dbReference type="Gene3D" id="1.20.58.220">
    <property type="entry name" value="Phosphate transport system protein phou homolog 2, domain 2"/>
    <property type="match status" value="1"/>
</dbReference>
<reference evidence="3" key="1">
    <citation type="submission" date="2022-12" db="EMBL/GenBank/DDBJ databases">
        <title>Isolation and characterisation of novel Methanocorpusculum spp. from native Australian herbivores indicates the genus is ancestrally host-associated.</title>
        <authorList>
            <person name="Volmer J.G."/>
            <person name="Soo R.M."/>
            <person name="Evans P.N."/>
            <person name="Hoedt E.C."/>
            <person name="Astorga Alsina A.L."/>
            <person name="Woodcroft B.J."/>
            <person name="Tyson G.W."/>
            <person name="Hugenholtz P."/>
            <person name="Morrison M."/>
        </authorList>
    </citation>
    <scope>NUCLEOTIDE SEQUENCE</scope>
    <source>
        <strain evidence="3">MG</strain>
    </source>
</reference>
<feature type="domain" description="PhoU" evidence="2">
    <location>
        <begin position="120"/>
        <end position="205"/>
    </location>
</feature>
<keyword evidence="1" id="KW-0592">Phosphate transport</keyword>
<keyword evidence="4" id="KW-1185">Reference proteome</keyword>
<accession>A0ABT4IHB4</accession>
<proteinExistence type="inferred from homology"/>
<dbReference type="InterPro" id="IPR038078">
    <property type="entry name" value="PhoU-like_sf"/>
</dbReference>
<gene>
    <name evidence="3" type="ORF">O0S10_07890</name>
</gene>
<keyword evidence="1" id="KW-0813">Transport</keyword>
<evidence type="ECO:0000313" key="3">
    <source>
        <dbReference type="EMBL" id="MCZ0861143.1"/>
    </source>
</evidence>
<dbReference type="SUPFAM" id="SSF109755">
    <property type="entry name" value="PhoU-like"/>
    <property type="match status" value="1"/>
</dbReference>